<dbReference type="Proteomes" id="UP000593875">
    <property type="component" value="Chromosome"/>
</dbReference>
<dbReference type="AlphaFoldDB" id="A0A7L9UA44"/>
<evidence type="ECO:0000313" key="1">
    <source>
        <dbReference type="EMBL" id="QOL50966.1"/>
    </source>
</evidence>
<proteinExistence type="predicted"/>
<dbReference type="EMBL" id="CP062941">
    <property type="protein sequence ID" value="QOL50966.1"/>
    <property type="molecule type" value="Genomic_DNA"/>
</dbReference>
<gene>
    <name evidence="1" type="ORF">LPB04_06690</name>
</gene>
<sequence>MTASPTWRLVSGQRLRYRCWDGECVLYNDLSGDTHLLDEFALALLAQLQAAPQAVVQLAAAFGLDPDADAHDGAAMLHDVLDDLAALHLVEPLAC</sequence>
<reference evidence="1 2" key="1">
    <citation type="submission" date="2020-10" db="EMBL/GenBank/DDBJ databases">
        <title>Genome sequencing of Massilia sp. LPB0304.</title>
        <authorList>
            <person name="Kim J."/>
        </authorList>
    </citation>
    <scope>NUCLEOTIDE SEQUENCE [LARGE SCALE GENOMIC DNA]</scope>
    <source>
        <strain evidence="1 2">LPB0304</strain>
    </source>
</reference>
<dbReference type="KEGG" id="mlir:LPB04_06690"/>
<accession>A0A7L9UA44</accession>
<evidence type="ECO:0000313" key="2">
    <source>
        <dbReference type="Proteomes" id="UP000593875"/>
    </source>
</evidence>
<dbReference type="RefSeq" id="WP_193687950.1">
    <property type="nucleotide sequence ID" value="NZ_CP062941.1"/>
</dbReference>
<protein>
    <submittedName>
        <fullName evidence="1">HPr-rel-A system PqqD family peptide chaperone</fullName>
    </submittedName>
</protein>
<dbReference type="InterPro" id="IPR027599">
    <property type="entry name" value="PqqD-rel_X"/>
</dbReference>
<keyword evidence="2" id="KW-1185">Reference proteome</keyword>
<organism evidence="1 2">
    <name type="scientific">Massilia litorea</name>
    <dbReference type="NCBI Taxonomy" id="2769491"/>
    <lineage>
        <taxon>Bacteria</taxon>
        <taxon>Pseudomonadati</taxon>
        <taxon>Pseudomonadota</taxon>
        <taxon>Betaproteobacteria</taxon>
        <taxon>Burkholderiales</taxon>
        <taxon>Oxalobacteraceae</taxon>
        <taxon>Telluria group</taxon>
        <taxon>Massilia</taxon>
    </lineage>
</organism>
<dbReference type="NCBIfam" id="TIGR04353">
    <property type="entry name" value="PqqD_rel_X"/>
    <property type="match status" value="1"/>
</dbReference>
<name>A0A7L9UA44_9BURK</name>